<organism evidence="2 3">
    <name type="scientific">Pseudocohnilembus persalinus</name>
    <name type="common">Ciliate</name>
    <dbReference type="NCBI Taxonomy" id="266149"/>
    <lineage>
        <taxon>Eukaryota</taxon>
        <taxon>Sar</taxon>
        <taxon>Alveolata</taxon>
        <taxon>Ciliophora</taxon>
        <taxon>Intramacronucleata</taxon>
        <taxon>Oligohymenophorea</taxon>
        <taxon>Scuticociliatia</taxon>
        <taxon>Philasterida</taxon>
        <taxon>Pseudocohnilembidae</taxon>
        <taxon>Pseudocohnilembus</taxon>
    </lineage>
</organism>
<feature type="transmembrane region" description="Helical" evidence="1">
    <location>
        <begin position="62"/>
        <end position="80"/>
    </location>
</feature>
<protein>
    <recommendedName>
        <fullName evidence="4">Transmembrane protein</fullName>
    </recommendedName>
</protein>
<evidence type="ECO:0000256" key="1">
    <source>
        <dbReference type="SAM" id="Phobius"/>
    </source>
</evidence>
<evidence type="ECO:0008006" key="4">
    <source>
        <dbReference type="Google" id="ProtNLM"/>
    </source>
</evidence>
<dbReference type="EMBL" id="LDAU01000260">
    <property type="protein sequence ID" value="KRW98252.1"/>
    <property type="molecule type" value="Genomic_DNA"/>
</dbReference>
<dbReference type="AlphaFoldDB" id="A0A0V0Q7P5"/>
<dbReference type="InParanoid" id="A0A0V0Q7P5"/>
<proteinExistence type="predicted"/>
<sequence>MSLKSQNSLIFLWENLRFFFKNIALQSEETLFFQFKIAKAIYLSLQSSNSIKNDFYFIQSQFLYKLSQFSYYILLIYYSFICQNVINFSIYCLYFQMVFLLLIDLI</sequence>
<comment type="caution">
    <text evidence="2">The sequence shown here is derived from an EMBL/GenBank/DDBJ whole genome shotgun (WGS) entry which is preliminary data.</text>
</comment>
<gene>
    <name evidence="2" type="ORF">PPERSA_05596</name>
</gene>
<dbReference type="Proteomes" id="UP000054937">
    <property type="component" value="Unassembled WGS sequence"/>
</dbReference>
<evidence type="ECO:0000313" key="2">
    <source>
        <dbReference type="EMBL" id="KRW98252.1"/>
    </source>
</evidence>
<keyword evidence="3" id="KW-1185">Reference proteome</keyword>
<keyword evidence="1" id="KW-0472">Membrane</keyword>
<reference evidence="2 3" key="1">
    <citation type="journal article" date="2015" name="Sci. Rep.">
        <title>Genome of the facultative scuticociliatosis pathogen Pseudocohnilembus persalinus provides insight into its virulence through horizontal gene transfer.</title>
        <authorList>
            <person name="Xiong J."/>
            <person name="Wang G."/>
            <person name="Cheng J."/>
            <person name="Tian M."/>
            <person name="Pan X."/>
            <person name="Warren A."/>
            <person name="Jiang C."/>
            <person name="Yuan D."/>
            <person name="Miao W."/>
        </authorList>
    </citation>
    <scope>NUCLEOTIDE SEQUENCE [LARGE SCALE GENOMIC DNA]</scope>
    <source>
        <strain evidence="2">36N120E</strain>
    </source>
</reference>
<keyword evidence="1" id="KW-0812">Transmembrane</keyword>
<name>A0A0V0Q7P5_PSEPJ</name>
<evidence type="ECO:0000313" key="3">
    <source>
        <dbReference type="Proteomes" id="UP000054937"/>
    </source>
</evidence>
<keyword evidence="1" id="KW-1133">Transmembrane helix</keyword>
<accession>A0A0V0Q7P5</accession>